<feature type="region of interest" description="Disordered" evidence="1">
    <location>
        <begin position="173"/>
        <end position="212"/>
    </location>
</feature>
<sequence length="296" mass="31546">MSTTSTGASLPGSHHRRSCDCQHLCPERCNHDRTTAASSTAASNTGAAATGTAADTSTMGASTESSSTGAADTTGAATAGGSAAGSVAAGDMSSMVDSSAGSTRLQRAHPLLPRIHLRQRLLRPHWTRRPRAPSQLPALRRPRERSDNPIVFFDVSIGEQVVGRMLIENHDGSGGECTFGHSARQIDPVDDDPASSRNSQPSEAPPPPSTFDDENFILRHTGAGVLSMANAGPDSNTCQFYLHFVQVRCQKWYPSQYHPSRLTDSKYSNQVLMASTSSSAASWTSKATLYWIKLTQ</sequence>
<dbReference type="Gene3D" id="2.40.100.10">
    <property type="entry name" value="Cyclophilin-like"/>
    <property type="match status" value="1"/>
</dbReference>
<dbReference type="GO" id="GO:0005737">
    <property type="term" value="C:cytoplasm"/>
    <property type="evidence" value="ECO:0007669"/>
    <property type="project" value="TreeGrafter"/>
</dbReference>
<evidence type="ECO:0000256" key="1">
    <source>
        <dbReference type="SAM" id="MobiDB-lite"/>
    </source>
</evidence>
<organism evidence="3 4">
    <name type="scientific">Phytophthora fragariaefolia</name>
    <dbReference type="NCBI Taxonomy" id="1490495"/>
    <lineage>
        <taxon>Eukaryota</taxon>
        <taxon>Sar</taxon>
        <taxon>Stramenopiles</taxon>
        <taxon>Oomycota</taxon>
        <taxon>Peronosporomycetes</taxon>
        <taxon>Peronosporales</taxon>
        <taxon>Peronosporaceae</taxon>
        <taxon>Phytophthora</taxon>
    </lineage>
</organism>
<comment type="caution">
    <text evidence="3">The sequence shown here is derived from an EMBL/GenBank/DDBJ whole genome shotgun (WGS) entry which is preliminary data.</text>
</comment>
<feature type="compositionally biased region" description="Polar residues" evidence="1">
    <location>
        <begin position="95"/>
        <end position="105"/>
    </location>
</feature>
<dbReference type="AlphaFoldDB" id="A0A9W6YLU0"/>
<evidence type="ECO:0000313" key="3">
    <source>
        <dbReference type="EMBL" id="GMF66645.1"/>
    </source>
</evidence>
<proteinExistence type="predicted"/>
<feature type="region of interest" description="Disordered" evidence="1">
    <location>
        <begin position="36"/>
        <end position="107"/>
    </location>
</feature>
<keyword evidence="4" id="KW-1185">Reference proteome</keyword>
<dbReference type="InterPro" id="IPR002130">
    <property type="entry name" value="Cyclophilin-type_PPIase_dom"/>
</dbReference>
<dbReference type="GO" id="GO:0006457">
    <property type="term" value="P:protein folding"/>
    <property type="evidence" value="ECO:0007669"/>
    <property type="project" value="TreeGrafter"/>
</dbReference>
<dbReference type="EMBL" id="BSXT01008716">
    <property type="protein sequence ID" value="GMF66645.1"/>
    <property type="molecule type" value="Genomic_DNA"/>
</dbReference>
<dbReference type="PROSITE" id="PS50072">
    <property type="entry name" value="CSA_PPIASE_2"/>
    <property type="match status" value="1"/>
</dbReference>
<feature type="domain" description="PPIase cyclophilin-type" evidence="2">
    <location>
        <begin position="130"/>
        <end position="296"/>
    </location>
</feature>
<dbReference type="SUPFAM" id="SSF50891">
    <property type="entry name" value="Cyclophilin-like"/>
    <property type="match status" value="1"/>
</dbReference>
<reference evidence="3" key="1">
    <citation type="submission" date="2023-04" db="EMBL/GenBank/DDBJ databases">
        <title>Phytophthora fragariaefolia NBRC 109709.</title>
        <authorList>
            <person name="Ichikawa N."/>
            <person name="Sato H."/>
            <person name="Tonouchi N."/>
        </authorList>
    </citation>
    <scope>NUCLEOTIDE SEQUENCE</scope>
    <source>
        <strain evidence="3">NBRC 109709</strain>
    </source>
</reference>
<feature type="compositionally biased region" description="Low complexity" evidence="1">
    <location>
        <begin position="36"/>
        <end position="94"/>
    </location>
</feature>
<evidence type="ECO:0000259" key="2">
    <source>
        <dbReference type="PROSITE" id="PS50072"/>
    </source>
</evidence>
<dbReference type="GO" id="GO:0003755">
    <property type="term" value="F:peptidyl-prolyl cis-trans isomerase activity"/>
    <property type="evidence" value="ECO:0007669"/>
    <property type="project" value="InterPro"/>
</dbReference>
<name>A0A9W6YLU0_9STRA</name>
<dbReference type="GO" id="GO:0016018">
    <property type="term" value="F:cyclosporin A binding"/>
    <property type="evidence" value="ECO:0007669"/>
    <property type="project" value="TreeGrafter"/>
</dbReference>
<dbReference type="Proteomes" id="UP001165121">
    <property type="component" value="Unassembled WGS sequence"/>
</dbReference>
<protein>
    <submittedName>
        <fullName evidence="3">Unnamed protein product</fullName>
    </submittedName>
</protein>
<dbReference type="PANTHER" id="PTHR11071:SF561">
    <property type="entry name" value="PEPTIDYL-PROLYL CIS-TRANS ISOMERASE D-RELATED"/>
    <property type="match status" value="1"/>
</dbReference>
<gene>
    <name evidence="3" type="ORF">Pfra01_002823500</name>
</gene>
<dbReference type="Pfam" id="PF00160">
    <property type="entry name" value="Pro_isomerase"/>
    <property type="match status" value="1"/>
</dbReference>
<dbReference type="InterPro" id="IPR029000">
    <property type="entry name" value="Cyclophilin-like_dom_sf"/>
</dbReference>
<dbReference type="PANTHER" id="PTHR11071">
    <property type="entry name" value="PEPTIDYL-PROLYL CIS-TRANS ISOMERASE"/>
    <property type="match status" value="1"/>
</dbReference>
<accession>A0A9W6YLU0</accession>
<dbReference type="OrthoDB" id="193499at2759"/>
<evidence type="ECO:0000313" key="4">
    <source>
        <dbReference type="Proteomes" id="UP001165121"/>
    </source>
</evidence>